<feature type="domain" description="EGF-like" evidence="8">
    <location>
        <begin position="1416"/>
        <end position="1454"/>
    </location>
</feature>
<dbReference type="InterPro" id="IPR013320">
    <property type="entry name" value="ConA-like_dom_sf"/>
</dbReference>
<feature type="domain" description="EGF-like" evidence="8">
    <location>
        <begin position="1289"/>
        <end position="1327"/>
    </location>
</feature>
<proteinExistence type="predicted"/>
<dbReference type="InterPro" id="IPR035976">
    <property type="entry name" value="Sushi/SCR/CCP_sf"/>
</dbReference>
<dbReference type="CDD" id="cd00054">
    <property type="entry name" value="EGF_CA"/>
    <property type="match status" value="2"/>
</dbReference>
<feature type="region of interest" description="Disordered" evidence="6">
    <location>
        <begin position="1"/>
        <end position="24"/>
    </location>
</feature>
<dbReference type="Pfam" id="PF07645">
    <property type="entry name" value="EGF_CA"/>
    <property type="match status" value="1"/>
</dbReference>
<evidence type="ECO:0000256" key="2">
    <source>
        <dbReference type="ARBA" id="ARBA00022737"/>
    </source>
</evidence>
<dbReference type="Pfam" id="PF07974">
    <property type="entry name" value="EGF_2"/>
    <property type="match status" value="1"/>
</dbReference>
<dbReference type="PROSITE" id="PS00010">
    <property type="entry name" value="ASX_HYDROXYL"/>
    <property type="match status" value="1"/>
</dbReference>
<dbReference type="PANTHER" id="PTHR24033">
    <property type="entry name" value="EGF-LIKE DOMAIN-CONTAINING PROTEIN"/>
    <property type="match status" value="1"/>
</dbReference>
<dbReference type="SMART" id="SM01411">
    <property type="entry name" value="Ephrin_rec_like"/>
    <property type="match status" value="4"/>
</dbReference>
<evidence type="ECO:0000256" key="7">
    <source>
        <dbReference type="SAM" id="Phobius"/>
    </source>
</evidence>
<gene>
    <name evidence="11" type="ORF">CAMP_LOCUS2027</name>
</gene>
<evidence type="ECO:0000259" key="8">
    <source>
        <dbReference type="PROSITE" id="PS50026"/>
    </source>
</evidence>
<keyword evidence="5" id="KW-0768">Sushi</keyword>
<keyword evidence="7" id="KW-0812">Transmembrane</keyword>
<feature type="domain" description="EGF-like" evidence="8">
    <location>
        <begin position="1492"/>
        <end position="1528"/>
    </location>
</feature>
<feature type="disulfide bond" evidence="4">
    <location>
        <begin position="1590"/>
        <end position="1599"/>
    </location>
</feature>
<dbReference type="InterPro" id="IPR009030">
    <property type="entry name" value="Growth_fac_rcpt_cys_sf"/>
</dbReference>
<feature type="disulfide bond" evidence="4">
    <location>
        <begin position="1403"/>
        <end position="1412"/>
    </location>
</feature>
<feature type="domain" description="EGF-like" evidence="8">
    <location>
        <begin position="1033"/>
        <end position="1072"/>
    </location>
</feature>
<dbReference type="SMART" id="SM00032">
    <property type="entry name" value="CCP"/>
    <property type="match status" value="3"/>
</dbReference>
<dbReference type="Gene3D" id="2.60.120.200">
    <property type="match status" value="1"/>
</dbReference>
<feature type="domain" description="Sushi" evidence="10">
    <location>
        <begin position="792"/>
        <end position="860"/>
    </location>
</feature>
<dbReference type="EMBL" id="CANHGI010000001">
    <property type="protein sequence ID" value="CAI5439390.1"/>
    <property type="molecule type" value="Genomic_DNA"/>
</dbReference>
<protein>
    <submittedName>
        <fullName evidence="11">Uncharacterized protein</fullName>
    </submittedName>
</protein>
<keyword evidence="3 4" id="KW-1015">Disulfide bond</keyword>
<dbReference type="Gene3D" id="2.10.50.10">
    <property type="entry name" value="Tumor Necrosis Factor Receptor, subunit A, domain 2"/>
    <property type="match status" value="3"/>
</dbReference>
<dbReference type="PROSITE" id="PS50923">
    <property type="entry name" value="SUSHI"/>
    <property type="match status" value="2"/>
</dbReference>
<dbReference type="InterPro" id="IPR049883">
    <property type="entry name" value="NOTCH1_EGF-like"/>
</dbReference>
<dbReference type="OrthoDB" id="5778033at2759"/>
<evidence type="ECO:0000313" key="11">
    <source>
        <dbReference type="EMBL" id="CAI5439390.1"/>
    </source>
</evidence>
<dbReference type="SUPFAM" id="SSF49899">
    <property type="entry name" value="Concanavalin A-like lectins/glucanases"/>
    <property type="match status" value="1"/>
</dbReference>
<feature type="disulfide bond" evidence="4">
    <location>
        <begin position="1556"/>
        <end position="1565"/>
    </location>
</feature>
<feature type="domain" description="EGF-like" evidence="8">
    <location>
        <begin position="1369"/>
        <end position="1413"/>
    </location>
</feature>
<organism evidence="11 12">
    <name type="scientific">Caenorhabditis angaria</name>
    <dbReference type="NCBI Taxonomy" id="860376"/>
    <lineage>
        <taxon>Eukaryota</taxon>
        <taxon>Metazoa</taxon>
        <taxon>Ecdysozoa</taxon>
        <taxon>Nematoda</taxon>
        <taxon>Chromadorea</taxon>
        <taxon>Rhabditida</taxon>
        <taxon>Rhabditina</taxon>
        <taxon>Rhabditomorpha</taxon>
        <taxon>Rhabditoidea</taxon>
        <taxon>Rhabditidae</taxon>
        <taxon>Peloderinae</taxon>
        <taxon>Caenorhabditis</taxon>
    </lineage>
</organism>
<dbReference type="GO" id="GO:0005509">
    <property type="term" value="F:calcium ion binding"/>
    <property type="evidence" value="ECO:0007669"/>
    <property type="project" value="InterPro"/>
</dbReference>
<evidence type="ECO:0000256" key="5">
    <source>
        <dbReference type="PROSITE-ProRule" id="PRU00302"/>
    </source>
</evidence>
<evidence type="ECO:0000259" key="9">
    <source>
        <dbReference type="PROSITE" id="PS50825"/>
    </source>
</evidence>
<dbReference type="SUPFAM" id="SSF57535">
    <property type="entry name" value="Complement control module/SCR domain"/>
    <property type="match status" value="2"/>
</dbReference>
<feature type="compositionally biased region" description="Polar residues" evidence="6">
    <location>
        <begin position="2569"/>
        <end position="2579"/>
    </location>
</feature>
<feature type="domain" description="EGF-like" evidence="8">
    <location>
        <begin position="1610"/>
        <end position="1647"/>
    </location>
</feature>
<dbReference type="PROSITE" id="PS01186">
    <property type="entry name" value="EGF_2"/>
    <property type="match status" value="6"/>
</dbReference>
<dbReference type="SUPFAM" id="SSF57196">
    <property type="entry name" value="EGF/Laminin"/>
    <property type="match status" value="5"/>
</dbReference>
<evidence type="ECO:0000256" key="3">
    <source>
        <dbReference type="ARBA" id="ARBA00023157"/>
    </source>
</evidence>
<feature type="disulfide bond" evidence="4">
    <location>
        <begin position="1037"/>
        <end position="1047"/>
    </location>
</feature>
<dbReference type="InterPro" id="IPR003410">
    <property type="entry name" value="HYR_dom"/>
</dbReference>
<dbReference type="InterPro" id="IPR051830">
    <property type="entry name" value="NOTCH_homolog"/>
</dbReference>
<keyword evidence="1 4" id="KW-0245">EGF-like domain</keyword>
<dbReference type="SMART" id="SM00181">
    <property type="entry name" value="EGF"/>
    <property type="match status" value="16"/>
</dbReference>
<dbReference type="InterPro" id="IPR000742">
    <property type="entry name" value="EGF"/>
</dbReference>
<dbReference type="SMART" id="SM00179">
    <property type="entry name" value="EGF_CA"/>
    <property type="match status" value="4"/>
</dbReference>
<dbReference type="PROSITE" id="PS50825">
    <property type="entry name" value="HYR"/>
    <property type="match status" value="1"/>
</dbReference>
<dbReference type="Proteomes" id="UP001152747">
    <property type="component" value="Unassembled WGS sequence"/>
</dbReference>
<comment type="caution">
    <text evidence="4">Lacks conserved residue(s) required for the propagation of feature annotation.</text>
</comment>
<feature type="disulfide bond" evidence="4">
    <location>
        <begin position="1317"/>
        <end position="1326"/>
    </location>
</feature>
<sequence>MDGFDDCLDGSDENQETSKSISDENSRFFENPVQVLEHGVLTPTTLRYGRGECQHRWTVISPNGKDFVMKIIWHNPSFPNQLQIQIEGTNLSENQILKISPKNQTSLIFLPFSSFILTASGSDTRKKEFEIHFAELKDDPEKCHVESGTGIFSLETSEITKNCDFWYEKEENEDFLAILMLENESSENYLSYESENFEIHKNRLLVLPTRKIRIHVKSTWPSEEKRNLVKLQIFPINSEIFIKSRNFEIFWLTGAIGELAVNMLEIGGNWDFRNLRFFNNQSFVDFLSVNLTKSVERNQDQFQFQTSGPTKLKIHGNLSFNATYSFHVARDDLLSEQTLISVSPTPISPSPDFDSKKCKLPTIINGYVENLSSDGENYAPGTNLTIFCNIGFYDLNLNSGQNYTIATCQDDLSWSTFGSLDYFECSEIECPAQTPAEILYNLTPINSEFPRKFEAVRNYSNWSNLPFSPFCVCGNLAEWECFNMDNRSLTRACFTPEFDDGIFEPLENEQTENWNTFAVNQTARLTCHFCPKNQTIFQCTQSLPNSPPEWLEFSTGKPIPKVLCDCVGDPVQEMCGNHGKIRRNGSIYTCDCDDGYRMVDQQCVDIDECAEKISLCDPTSTCINQPGSFECSCEKSQKIYNSSQELFSNIRWLIANFSCVEKVCNSSSQILPNYSEITLKYPKNFREIYKDQEGTGKIFAVDLCGPKCVVPFDYFCENEQFLVDRDVRNHCLNNLDDLILEGEESYNNNWPTIFSTARVRCKNEQYFELIGRPEIFCNSTFQWDILPICAPRTCPNITNFIESPLQFSSVSDENILAPNSTIVFNCASGFSLLGLKNITCSAETLTWNLENVEDLPICVPIVTVSPGSLENSMVFEEVDLFDVDWKTKWIWTNDWEWHNNCITHRWHQKISFFTLNRPIEIFSPELDTEIVLDIAPKCSAQVILSIFSTDVLLTQPPSLSHYREVLKTRKSGSLVVKLTDVKRYLYISVSSSNFDGPATICSIKVRRQICGNSRKKFSKYCGCCVNFLQDPPAISKCGLNDCSNGNCVNLEDGKGFYCVCHENFISTGKSCIPDNCPYTNQQRSNGYNCKSGVENDPTQTCGIPQQSGKFCQFSGILWNSSYFWYLDWFNQQNFAYSINSCCSDEMKVIGCEEDQGISVTPTSMDPCSMCNWENTANCTRDAPYAGSVVCGCKDGYYGRFCDVSTFCLSISGTYNCLNGGTCQESTKSCKCPNGWTGEFCELQTSYASCPLKSSSFCQNGVCEVGPNGVNYCNCDVGFLRDSQGICTIQNVACELNNPCQQNSSCELEDNGNYNCGCQGAWKGDYCQIAPTHDCEVCSEGHSLGCVSEIPESVECKCAVGYKGEICNEPIDDCIFTPCFNSGTCSRFNYAKNGQQFETYNCTCPAGFSGTNCEIRATRNCEDLIRCENGGTCDFDSNGQPICKCTQQFYGEFCEKNCFDVCAHATGCTQNNNTGQVWCECQNGFTSQYCDVVDNVCITNILTCQNGGTCQFSNQTCSCLPEFSGDFCEIDSDLCRSLNIQCENGGTCQNSTGICTCPSGFYGDFCENLVDFCHDYSCFNGGICEDGGCFCQPGTTGTFCQDLGQPCKIQQPNGTITDYCQNGGKCFELANGAACDCGSTEFTGRRCETRITFNFNLVFNGLQYTPPIISNVFSNSSAREFTICSFVQYNYPKDYSGMNFPNLAPFLAMRSFVDGENSRQIVFDNFGFHMCDDQKSCVLDVGDSGKEQSDFKKVPITPNTWHHFCLVSPSANEVSPIYTGYLDGVKVVEQYADRFIPKSYGYLILAPQDLAPKTALFQGMISMTQMYIIRLNETQIGKLAFDCYETLKNGEANGFGAENLEILKWQSNFTRVSSNNPGVYTDPAGICGSVKCMFGRQFSKISTGCEKDRIPPSVSKCPTQTISILTPSTRQKYTTVTWREDQIAFFDNIGIVRITSNYVNGQQFAIGIHTVRYVAFDAAGNSATCEFRIVVANRKCPTNVVAANANIEFVPIASDSEYSQEVALVNCEDPQYCDADSPRFYVCDLLGNFEAGGDVASDKYYLPGCGKTTTARQIVNGTIVSTDGESCEQVSAKLRQILWTSIDCDAAMCRLRILPPCGNSDRFEAVESIALQYELETQQSYISLAPIVLQNLRQNFQLVRQTSQTSCNSTHPILQNISNSNSTFCISCPPGTSAQNDTCQECPQNTYRSGNDTESECQKCPNGTVTLSTGSINISECYQNCPIGQFFDISSSVCQFCPIGSYGNSEGLKDSCISCDSDLSTSSIGSKSVEDCAVTCEKGYEMVDNICQPCVIGFYKNQTRGPCLQCPRGLTTTRTASDDIGNCDILDCLDLNTYRNTNLSEPIPYTTPYSFLCPCCEQGTFQNLTNQDTCLSCSDLNEDDEDVPLTCQSTCSPSTPLAGCNCQLQTGSKLRNCLVEVHDSPSHASAIAIVLPIVFGVLLVIIATIAYCLRRQIYAWCRKSERNDNQNVRPGIWNENQNDNNNYHDNYGAEIHAENQPENARHIAHIPRPNLRIVTNRAELDQLPPLPLSSSLSFPKPEVDSFQRRVHILTNGNAKNNSSTRVERRKSSDDDESSLDSFF</sequence>
<feature type="domain" description="EGF-like" evidence="8">
    <location>
        <begin position="1530"/>
        <end position="1566"/>
    </location>
</feature>
<feature type="domain" description="EGF-like" evidence="8">
    <location>
        <begin position="1568"/>
        <end position="1600"/>
    </location>
</feature>
<evidence type="ECO:0000259" key="10">
    <source>
        <dbReference type="PROSITE" id="PS50923"/>
    </source>
</evidence>
<dbReference type="PROSITE" id="PS01187">
    <property type="entry name" value="EGF_CA"/>
    <property type="match status" value="1"/>
</dbReference>
<name>A0A9P1I9U3_9PELO</name>
<dbReference type="PROSITE" id="PS00022">
    <property type="entry name" value="EGF_1"/>
    <property type="match status" value="8"/>
</dbReference>
<evidence type="ECO:0000256" key="1">
    <source>
        <dbReference type="ARBA" id="ARBA00022536"/>
    </source>
</evidence>
<feature type="domain" description="EGF-like" evidence="8">
    <location>
        <begin position="1203"/>
        <end position="1241"/>
    </location>
</feature>
<dbReference type="InterPro" id="IPR001881">
    <property type="entry name" value="EGF-like_Ca-bd_dom"/>
</dbReference>
<evidence type="ECO:0000256" key="4">
    <source>
        <dbReference type="PROSITE-ProRule" id="PRU00076"/>
    </source>
</evidence>
<feature type="domain" description="HYR" evidence="9">
    <location>
        <begin position="1906"/>
        <end position="1992"/>
    </location>
</feature>
<feature type="disulfide bond" evidence="4">
    <location>
        <begin position="1444"/>
        <end position="1453"/>
    </location>
</feature>
<evidence type="ECO:0000313" key="12">
    <source>
        <dbReference type="Proteomes" id="UP001152747"/>
    </source>
</evidence>
<dbReference type="InterPro" id="IPR000152">
    <property type="entry name" value="EGF-type_Asp/Asn_hydroxyl_site"/>
</dbReference>
<dbReference type="Gene3D" id="2.10.25.10">
    <property type="entry name" value="Laminin"/>
    <property type="match status" value="6"/>
</dbReference>
<reference evidence="11" key="1">
    <citation type="submission" date="2022-11" db="EMBL/GenBank/DDBJ databases">
        <authorList>
            <person name="Kikuchi T."/>
        </authorList>
    </citation>
    <scope>NUCLEOTIDE SEQUENCE</scope>
    <source>
        <strain evidence="11">PS1010</strain>
    </source>
</reference>
<keyword evidence="7" id="KW-1133">Transmembrane helix</keyword>
<dbReference type="Pfam" id="PF02494">
    <property type="entry name" value="HYR"/>
    <property type="match status" value="1"/>
</dbReference>
<dbReference type="PROSITE" id="PS50026">
    <property type="entry name" value="EGF_3"/>
    <property type="match status" value="10"/>
</dbReference>
<feature type="disulfide bond" evidence="4">
    <location>
        <begin position="1518"/>
        <end position="1527"/>
    </location>
</feature>
<dbReference type="SUPFAM" id="SSF57184">
    <property type="entry name" value="Growth factor receptor domain"/>
    <property type="match status" value="1"/>
</dbReference>
<feature type="compositionally biased region" description="Acidic residues" evidence="6">
    <location>
        <begin position="1"/>
        <end position="15"/>
    </location>
</feature>
<dbReference type="PANTHER" id="PTHR24033:SF151">
    <property type="entry name" value="NOTCH 2"/>
    <property type="match status" value="1"/>
</dbReference>
<keyword evidence="7" id="KW-0472">Membrane</keyword>
<dbReference type="InterPro" id="IPR013111">
    <property type="entry name" value="EGF_extracell"/>
</dbReference>
<feature type="region of interest" description="Disordered" evidence="6">
    <location>
        <begin position="2568"/>
        <end position="2598"/>
    </location>
</feature>
<dbReference type="InterPro" id="IPR011641">
    <property type="entry name" value="Tyr-kin_ephrin_A/B_rcpt-like"/>
</dbReference>
<keyword evidence="12" id="KW-1185">Reference proteome</keyword>
<feature type="disulfide bond" evidence="4">
    <location>
        <begin position="1231"/>
        <end position="1240"/>
    </location>
</feature>
<keyword evidence="2" id="KW-0677">Repeat</keyword>
<dbReference type="InterPro" id="IPR018097">
    <property type="entry name" value="EGF_Ca-bd_CS"/>
</dbReference>
<dbReference type="Pfam" id="PF07699">
    <property type="entry name" value="Ephrin_rec_like"/>
    <property type="match status" value="3"/>
</dbReference>
<comment type="caution">
    <text evidence="11">The sequence shown here is derived from an EMBL/GenBank/DDBJ whole genome shotgun (WGS) entry which is preliminary data.</text>
</comment>
<feature type="domain" description="EGF-like" evidence="8">
    <location>
        <begin position="605"/>
        <end position="643"/>
    </location>
</feature>
<feature type="transmembrane region" description="Helical" evidence="7">
    <location>
        <begin position="2445"/>
        <end position="2468"/>
    </location>
</feature>
<accession>A0A9P1I9U3</accession>
<dbReference type="InterPro" id="IPR000436">
    <property type="entry name" value="Sushi_SCR_CCP_dom"/>
</dbReference>
<feature type="domain" description="Sushi" evidence="10">
    <location>
        <begin position="356"/>
        <end position="427"/>
    </location>
</feature>
<feature type="compositionally biased region" description="Acidic residues" evidence="6">
    <location>
        <begin position="2588"/>
        <end position="2598"/>
    </location>
</feature>
<evidence type="ECO:0000256" key="6">
    <source>
        <dbReference type="SAM" id="MobiDB-lite"/>
    </source>
</evidence>